<dbReference type="SUPFAM" id="SSF56112">
    <property type="entry name" value="Protein kinase-like (PK-like)"/>
    <property type="match status" value="1"/>
</dbReference>
<dbReference type="AlphaFoldDB" id="A0A2H0RD68"/>
<dbReference type="Pfam" id="PF01636">
    <property type="entry name" value="APH"/>
    <property type="match status" value="1"/>
</dbReference>
<name>A0A2H0RD68_9BACT</name>
<evidence type="ECO:0000259" key="1">
    <source>
        <dbReference type="Pfam" id="PF01636"/>
    </source>
</evidence>
<dbReference type="Proteomes" id="UP000228767">
    <property type="component" value="Unassembled WGS sequence"/>
</dbReference>
<accession>A0A2H0RD68</accession>
<proteinExistence type="predicted"/>
<comment type="caution">
    <text evidence="2">The sequence shown here is derived from an EMBL/GenBank/DDBJ whole genome shotgun (WGS) entry which is preliminary data.</text>
</comment>
<dbReference type="EMBL" id="PCYI01000029">
    <property type="protein sequence ID" value="PIR44458.1"/>
    <property type="molecule type" value="Genomic_DNA"/>
</dbReference>
<organism evidence="2 3">
    <name type="scientific">Candidatus Vogelbacteria bacterium CG10_big_fil_rev_8_21_14_0_10_51_16</name>
    <dbReference type="NCBI Taxonomy" id="1975045"/>
    <lineage>
        <taxon>Bacteria</taxon>
        <taxon>Candidatus Vogeliibacteriota</taxon>
    </lineage>
</organism>
<dbReference type="InterPro" id="IPR011009">
    <property type="entry name" value="Kinase-like_dom_sf"/>
</dbReference>
<dbReference type="InterPro" id="IPR002575">
    <property type="entry name" value="Aminoglycoside_PTrfase"/>
</dbReference>
<reference evidence="2 3" key="1">
    <citation type="submission" date="2017-09" db="EMBL/GenBank/DDBJ databases">
        <title>Depth-based differentiation of microbial function through sediment-hosted aquifers and enrichment of novel symbionts in the deep terrestrial subsurface.</title>
        <authorList>
            <person name="Probst A.J."/>
            <person name="Ladd B."/>
            <person name="Jarett J.K."/>
            <person name="Geller-Mcgrath D.E."/>
            <person name="Sieber C.M."/>
            <person name="Emerson J.B."/>
            <person name="Anantharaman K."/>
            <person name="Thomas B.C."/>
            <person name="Malmstrom R."/>
            <person name="Stieglmeier M."/>
            <person name="Klingl A."/>
            <person name="Woyke T."/>
            <person name="Ryan C.M."/>
            <person name="Banfield J.F."/>
        </authorList>
    </citation>
    <scope>NUCLEOTIDE SEQUENCE [LARGE SCALE GENOMIC DNA]</scope>
    <source>
        <strain evidence="2">CG10_big_fil_rev_8_21_14_0_10_51_16</strain>
    </source>
</reference>
<dbReference type="Gene3D" id="3.90.1200.10">
    <property type="match status" value="1"/>
</dbReference>
<gene>
    <name evidence="2" type="ORF">COV10_04355</name>
</gene>
<protein>
    <recommendedName>
        <fullName evidence="1">Aminoglycoside phosphotransferase domain-containing protein</fullName>
    </recommendedName>
</protein>
<sequence length="353" mass="40113">MDNINKHIQQCIRDGLGWKDATVKTVEKIKGGYLSNAYIATVENEGKATKIFVKEQNENTWGAERPSDPYATYLTSDLAAKENTLSPKVLGTFASFDNHATSIQHISGGKLFQIQECVNGENLYGLCEPIVANNIQGREVELGEKIAEIFADIHSHKHPIEKGTKFDEYSRSLRDVIAHPELTLNIFQNFLQKSAVLKGDFRYAYLAKMIKVAEYFSQFTERNSLVHGDAWHANVLVNGSDLYLIDFSRLVHGEPGIDVGHFYVVCLNLALTQKDDFHVRMAQAFLSKYIQLTKDEFIKESMVTYIGFTGAVSVVEDFYPKVSNEDRQKLISYVYKCMQNKKITEIKTWKEIQ</sequence>
<evidence type="ECO:0000313" key="2">
    <source>
        <dbReference type="EMBL" id="PIR44458.1"/>
    </source>
</evidence>
<evidence type="ECO:0000313" key="3">
    <source>
        <dbReference type="Proteomes" id="UP000228767"/>
    </source>
</evidence>
<feature type="domain" description="Aminoglycoside phosphotransferase" evidence="1">
    <location>
        <begin position="109"/>
        <end position="266"/>
    </location>
</feature>